<gene>
    <name evidence="1" type="ORF">CLUMA_CG021608</name>
</gene>
<dbReference type="Proteomes" id="UP000183832">
    <property type="component" value="Unassembled WGS sequence"/>
</dbReference>
<evidence type="ECO:0000313" key="2">
    <source>
        <dbReference type="Proteomes" id="UP000183832"/>
    </source>
</evidence>
<name>A0A1J1JBW6_9DIPT</name>
<accession>A0A1J1JBW6</accession>
<keyword evidence="2" id="KW-1185">Reference proteome</keyword>
<sequence length="90" mass="10121">MIKVNKKILSFKNLCKDAHLISGSSLAHFIAFSSSQLPRINSAAPLIYDSQIRVCISHFINKRKTDDDDPMIFSSYSPADLDVENHLTHC</sequence>
<reference evidence="1 2" key="1">
    <citation type="submission" date="2015-04" db="EMBL/GenBank/DDBJ databases">
        <authorList>
            <person name="Syromyatnikov M.Y."/>
            <person name="Popov V.N."/>
        </authorList>
    </citation>
    <scope>NUCLEOTIDE SEQUENCE [LARGE SCALE GENOMIC DNA]</scope>
</reference>
<evidence type="ECO:0000313" key="1">
    <source>
        <dbReference type="EMBL" id="CRL08577.1"/>
    </source>
</evidence>
<dbReference type="EMBL" id="CVRI01000075">
    <property type="protein sequence ID" value="CRL08577.1"/>
    <property type="molecule type" value="Genomic_DNA"/>
</dbReference>
<protein>
    <submittedName>
        <fullName evidence="1">CLUMA_CG021608, isoform A</fullName>
    </submittedName>
</protein>
<dbReference type="AlphaFoldDB" id="A0A1J1JBW6"/>
<organism evidence="1 2">
    <name type="scientific">Clunio marinus</name>
    <dbReference type="NCBI Taxonomy" id="568069"/>
    <lineage>
        <taxon>Eukaryota</taxon>
        <taxon>Metazoa</taxon>
        <taxon>Ecdysozoa</taxon>
        <taxon>Arthropoda</taxon>
        <taxon>Hexapoda</taxon>
        <taxon>Insecta</taxon>
        <taxon>Pterygota</taxon>
        <taxon>Neoptera</taxon>
        <taxon>Endopterygota</taxon>
        <taxon>Diptera</taxon>
        <taxon>Nematocera</taxon>
        <taxon>Chironomoidea</taxon>
        <taxon>Chironomidae</taxon>
        <taxon>Clunio</taxon>
    </lineage>
</organism>
<proteinExistence type="predicted"/>